<gene>
    <name evidence="1" type="ORF">BXP70_27635</name>
</gene>
<keyword evidence="2" id="KW-1185">Reference proteome</keyword>
<dbReference type="RefSeq" id="WP_086597345.1">
    <property type="nucleotide sequence ID" value="NZ_MTSE01000046.1"/>
</dbReference>
<organism evidence="1 2">
    <name type="scientific">Hymenobacter crusticola</name>
    <dbReference type="NCBI Taxonomy" id="1770526"/>
    <lineage>
        <taxon>Bacteria</taxon>
        <taxon>Pseudomonadati</taxon>
        <taxon>Bacteroidota</taxon>
        <taxon>Cytophagia</taxon>
        <taxon>Cytophagales</taxon>
        <taxon>Hymenobacteraceae</taxon>
        <taxon>Hymenobacter</taxon>
    </lineage>
</organism>
<evidence type="ECO:0000313" key="1">
    <source>
        <dbReference type="EMBL" id="OUJ68663.1"/>
    </source>
</evidence>
<sequence length="555" mass="63479">MVIVDQVKLKFNQPQLRYITAKGKKEGVSIWGRGTGKSTIISWDIHEIVQTMPRSCWVIVGSTYKQVLTRTLPSTVAGLEALGYKLNRDYYVGRRPPPSLRWDRPLQGPLEYDHFIIFANGTGFHLVSLDAGGSASRGLNVDGFLGDEALLFDKQKLDADLSATNRGNGQYFGKNPKHHGVFLFSSMPWGDQGRWLLDKSKYYEDEGIDLVQRQNELIEAQVRFIDATSDEERLHIWREQVVKLMQDIRYFPSKAQKGTFYSEANALDNIQNLGLQYLKDQRQFMTDFTFMIEIMNRRPTTVDGGFYPMLNQAVHVQECANDDYILGLEYNLKKLSTPDSRMDSDCRSHLPLRVAVDWGGKISVLTVGQIHEDVREYRILKGMYVKHPKMVADLASDFCEYYAYQLRKEVVFLEDAEWGNNRNPNSPWTLNETFIKVLQARGWRVVRANLGRVPGHPTRYLVGQQVLAEKMHPKILRVRFNKVNTKDAVQAMLFAPVSQDSKGNISKVKSSERKESFPQEHATHFTDTIDLHLLSIGTDVVSTMPNFSNVIIMSR</sequence>
<dbReference type="AlphaFoldDB" id="A0A243W5V1"/>
<reference evidence="1 2" key="1">
    <citation type="submission" date="2017-01" db="EMBL/GenBank/DDBJ databases">
        <title>A new Hymenobacter.</title>
        <authorList>
            <person name="Liang Y."/>
            <person name="Feng F."/>
        </authorList>
    </citation>
    <scope>NUCLEOTIDE SEQUENCE [LARGE SCALE GENOMIC DNA]</scope>
    <source>
        <strain evidence="1">MIMBbqt21</strain>
    </source>
</reference>
<dbReference type="Gene3D" id="3.40.50.300">
    <property type="entry name" value="P-loop containing nucleotide triphosphate hydrolases"/>
    <property type="match status" value="1"/>
</dbReference>
<dbReference type="Proteomes" id="UP000194873">
    <property type="component" value="Unassembled WGS sequence"/>
</dbReference>
<dbReference type="EMBL" id="MTSE01000046">
    <property type="protein sequence ID" value="OUJ68663.1"/>
    <property type="molecule type" value="Genomic_DNA"/>
</dbReference>
<protein>
    <recommendedName>
        <fullName evidence="3">Terminase</fullName>
    </recommendedName>
</protein>
<name>A0A243W5V1_9BACT</name>
<comment type="caution">
    <text evidence="1">The sequence shown here is derived from an EMBL/GenBank/DDBJ whole genome shotgun (WGS) entry which is preliminary data.</text>
</comment>
<accession>A0A243W5V1</accession>
<evidence type="ECO:0008006" key="3">
    <source>
        <dbReference type="Google" id="ProtNLM"/>
    </source>
</evidence>
<proteinExistence type="predicted"/>
<evidence type="ECO:0000313" key="2">
    <source>
        <dbReference type="Proteomes" id="UP000194873"/>
    </source>
</evidence>
<dbReference type="InterPro" id="IPR027417">
    <property type="entry name" value="P-loop_NTPase"/>
</dbReference>
<dbReference type="OrthoDB" id="1151239at2"/>